<evidence type="ECO:0000313" key="3">
    <source>
        <dbReference type="EMBL" id="CDS19479.1"/>
    </source>
</evidence>
<name>A0A068WPB1_ECHGR</name>
<feature type="region of interest" description="Disordered" evidence="2">
    <location>
        <begin position="127"/>
        <end position="156"/>
    </location>
</feature>
<dbReference type="WBParaSite" id="EgrG_000479000">
    <property type="protein sequence ID" value="EgrG_000479000"/>
    <property type="gene ID" value="EgrG_000479000"/>
</dbReference>
<feature type="region of interest" description="Disordered" evidence="2">
    <location>
        <begin position="179"/>
        <end position="252"/>
    </location>
</feature>
<feature type="region of interest" description="Disordered" evidence="2">
    <location>
        <begin position="1"/>
        <end position="35"/>
    </location>
</feature>
<feature type="compositionally biased region" description="Polar residues" evidence="2">
    <location>
        <begin position="1"/>
        <end position="12"/>
    </location>
</feature>
<evidence type="ECO:0000313" key="4">
    <source>
        <dbReference type="Proteomes" id="UP000492820"/>
    </source>
</evidence>
<dbReference type="EMBL" id="LK028579">
    <property type="protein sequence ID" value="CDS19479.1"/>
    <property type="molecule type" value="Genomic_DNA"/>
</dbReference>
<reference evidence="5" key="3">
    <citation type="submission" date="2020-10" db="UniProtKB">
        <authorList>
            <consortium name="WormBaseParasite"/>
        </authorList>
    </citation>
    <scope>IDENTIFICATION</scope>
</reference>
<evidence type="ECO:0000313" key="5">
    <source>
        <dbReference type="WBParaSite" id="EgrG_000479000"/>
    </source>
</evidence>
<feature type="compositionally biased region" description="Polar residues" evidence="2">
    <location>
        <begin position="19"/>
        <end position="29"/>
    </location>
</feature>
<evidence type="ECO:0000256" key="1">
    <source>
        <dbReference type="ARBA" id="ARBA00023054"/>
    </source>
</evidence>
<feature type="compositionally biased region" description="Low complexity" evidence="2">
    <location>
        <begin position="191"/>
        <end position="229"/>
    </location>
</feature>
<gene>
    <name evidence="5" type="primary">EGR_01102</name>
    <name evidence="3" type="ORF">EgrG_000479000</name>
</gene>
<reference evidence="3 4" key="1">
    <citation type="journal article" date="2013" name="Nature">
        <title>The genomes of four tapeworm species reveal adaptations to parasitism.</title>
        <authorList>
            <person name="Tsai I.J."/>
            <person name="Zarowiecki M."/>
            <person name="Holroyd N."/>
            <person name="Garciarrubio A."/>
            <person name="Sanchez-Flores A."/>
            <person name="Brooks K.L."/>
            <person name="Tracey A."/>
            <person name="Bobes R.J."/>
            <person name="Fragoso G."/>
            <person name="Sciutto E."/>
            <person name="Aslett M."/>
            <person name="Beasley H."/>
            <person name="Bennett H.M."/>
            <person name="Cai J."/>
            <person name="Camicia F."/>
            <person name="Clark R."/>
            <person name="Cucher M."/>
            <person name="De Silva N."/>
            <person name="Day T.A."/>
            <person name="Deplazes P."/>
            <person name="Estrada K."/>
            <person name="Fernandez C."/>
            <person name="Holland P.W."/>
            <person name="Hou J."/>
            <person name="Hu S."/>
            <person name="Huckvale T."/>
            <person name="Hung S.S."/>
            <person name="Kamenetzky L."/>
            <person name="Keane J.A."/>
            <person name="Kiss F."/>
            <person name="Koziol U."/>
            <person name="Lambert O."/>
            <person name="Liu K."/>
            <person name="Luo X."/>
            <person name="Luo Y."/>
            <person name="Macchiaroli N."/>
            <person name="Nichol S."/>
            <person name="Paps J."/>
            <person name="Parkinson J."/>
            <person name="Pouchkina-Stantcheva N."/>
            <person name="Riddiford N."/>
            <person name="Rosenzvit M."/>
            <person name="Salinas G."/>
            <person name="Wasmuth J.D."/>
            <person name="Zamanian M."/>
            <person name="Zheng Y."/>
            <person name="Cai X."/>
            <person name="Soberon X."/>
            <person name="Olson P.D."/>
            <person name="Laclette J.P."/>
            <person name="Brehm K."/>
            <person name="Berriman M."/>
            <person name="Garciarrubio A."/>
            <person name="Bobes R.J."/>
            <person name="Fragoso G."/>
            <person name="Sanchez-Flores A."/>
            <person name="Estrada K."/>
            <person name="Cevallos M.A."/>
            <person name="Morett E."/>
            <person name="Gonzalez V."/>
            <person name="Portillo T."/>
            <person name="Ochoa-Leyva A."/>
            <person name="Jose M.V."/>
            <person name="Sciutto E."/>
            <person name="Landa A."/>
            <person name="Jimenez L."/>
            <person name="Valdes V."/>
            <person name="Carrero J.C."/>
            <person name="Larralde C."/>
            <person name="Morales-Montor J."/>
            <person name="Limon-Lason J."/>
            <person name="Soberon X."/>
            <person name="Laclette J.P."/>
        </authorList>
    </citation>
    <scope>NUCLEOTIDE SEQUENCE [LARGE SCALE GENOMIC DNA]</scope>
</reference>
<dbReference type="Proteomes" id="UP000492820">
    <property type="component" value="Unassembled WGS sequence"/>
</dbReference>
<sequence length="294" mass="33628">MWTQNIATNTGTVHCGANQPAQNHRSPITSEGFGASHPETRRAVVTRHEQRQPYDRRRDRDLIELRGRCAQLEKTVRWWSDCTTNWREKWSCVRDERNQLREELRRTKLALTALQRQNEELVHRLDQLSATRNQSPDEIVRKNPGSFESQQKPNEEVLQRKNRELNEQLAKMTRCLVSASEHPHQDRRNHSSGASSCCQSSASRSASSSPFSASCASTSASGTASSRASHISPLSTQDRKTNSNRRSARPDKSWSIFSTQMVRIDLTDTLKKSLIENDMYIISWRGVNINENIE</sequence>
<dbReference type="AlphaFoldDB" id="A0A068WPB1"/>
<organism evidence="3">
    <name type="scientific">Echinococcus granulosus</name>
    <name type="common">Hydatid tapeworm</name>
    <dbReference type="NCBI Taxonomy" id="6210"/>
    <lineage>
        <taxon>Eukaryota</taxon>
        <taxon>Metazoa</taxon>
        <taxon>Spiralia</taxon>
        <taxon>Lophotrochozoa</taxon>
        <taxon>Platyhelminthes</taxon>
        <taxon>Cestoda</taxon>
        <taxon>Eucestoda</taxon>
        <taxon>Cyclophyllidea</taxon>
        <taxon>Taeniidae</taxon>
        <taxon>Echinococcus</taxon>
        <taxon>Echinococcus granulosus group</taxon>
    </lineage>
</organism>
<proteinExistence type="predicted"/>
<dbReference type="PANTHER" id="PTHR46292:SF1">
    <property type="entry name" value="COILED-COIL DOMAIN-CONTAINING PROTEIN 102A"/>
    <property type="match status" value="1"/>
</dbReference>
<reference evidence="3" key="2">
    <citation type="submission" date="2014-06" db="EMBL/GenBank/DDBJ databases">
        <authorList>
            <person name="Aslett M."/>
        </authorList>
    </citation>
    <scope>NUCLEOTIDE SEQUENCE</scope>
</reference>
<evidence type="ECO:0000256" key="2">
    <source>
        <dbReference type="SAM" id="MobiDB-lite"/>
    </source>
</evidence>
<dbReference type="OrthoDB" id="5984396at2759"/>
<accession>A0A068WPB1</accession>
<dbReference type="PANTHER" id="PTHR46292">
    <property type="entry name" value="COILED-COIL DOMAIN-CONTAINING PROTEIN 102A"/>
    <property type="match status" value="1"/>
</dbReference>
<keyword evidence="1" id="KW-0175">Coiled coil</keyword>
<protein>
    <submittedName>
        <fullName evidence="3 5">Coiled coil domain containing protein 102B</fullName>
    </submittedName>
</protein>